<keyword evidence="1" id="KW-0812">Transmembrane</keyword>
<protein>
    <submittedName>
        <fullName evidence="2">Uncharacterized protein</fullName>
    </submittedName>
</protein>
<evidence type="ECO:0000313" key="2">
    <source>
        <dbReference type="EMBL" id="MBA9043122.1"/>
    </source>
</evidence>
<evidence type="ECO:0000256" key="1">
    <source>
        <dbReference type="SAM" id="Phobius"/>
    </source>
</evidence>
<keyword evidence="3" id="KW-1185">Reference proteome</keyword>
<name>A0A7W3NHS0_PRIAR</name>
<organism evidence="2 3">
    <name type="scientific">Priestia aryabhattai</name>
    <name type="common">Bacillus aryabhattai</name>
    <dbReference type="NCBI Taxonomy" id="412384"/>
    <lineage>
        <taxon>Bacteria</taxon>
        <taxon>Bacillati</taxon>
        <taxon>Bacillota</taxon>
        <taxon>Bacilli</taxon>
        <taxon>Bacillales</taxon>
        <taxon>Bacillaceae</taxon>
        <taxon>Priestia</taxon>
    </lineage>
</organism>
<feature type="transmembrane region" description="Helical" evidence="1">
    <location>
        <begin position="67"/>
        <end position="87"/>
    </location>
</feature>
<dbReference type="EMBL" id="JACJHT010000028">
    <property type="protein sequence ID" value="MBA9043122.1"/>
    <property type="molecule type" value="Genomic_DNA"/>
</dbReference>
<dbReference type="Proteomes" id="UP000543174">
    <property type="component" value="Unassembled WGS sequence"/>
</dbReference>
<dbReference type="AlphaFoldDB" id="A0A7W3NHS0"/>
<accession>A0A7W3NHS0</accession>
<keyword evidence="1" id="KW-0472">Membrane</keyword>
<keyword evidence="1" id="KW-1133">Transmembrane helix</keyword>
<evidence type="ECO:0000313" key="3">
    <source>
        <dbReference type="Proteomes" id="UP000543174"/>
    </source>
</evidence>
<proteinExistence type="predicted"/>
<comment type="caution">
    <text evidence="2">The sequence shown here is derived from an EMBL/GenBank/DDBJ whole genome shotgun (WGS) entry which is preliminary data.</text>
</comment>
<reference evidence="2" key="1">
    <citation type="submission" date="2020-08" db="EMBL/GenBank/DDBJ databases">
        <title>Functional genomics of gut bacteria from endangered species of beetles.</title>
        <authorList>
            <person name="Carlos-Shanley C."/>
        </authorList>
    </citation>
    <scope>NUCLEOTIDE SEQUENCE [LARGE SCALE GENOMIC DNA]</scope>
    <source>
        <strain evidence="2">S00060</strain>
    </source>
</reference>
<gene>
    <name evidence="2" type="ORF">HNP21_006300</name>
</gene>
<sequence>MSQKNKRFLYIHVLLSRSQAIYGSSVETFGPYPQDYTTLKLYLAILCYYPTINFLKKSTKNEHSYKRMFVCSVFLHIIPIQLLQVAYL</sequence>